<gene>
    <name evidence="2" type="ORF">B5G21_01770</name>
</gene>
<dbReference type="Proteomes" id="UP000196560">
    <property type="component" value="Unassembled WGS sequence"/>
</dbReference>
<evidence type="ECO:0000313" key="3">
    <source>
        <dbReference type="Proteomes" id="UP000196560"/>
    </source>
</evidence>
<organism evidence="2 3">
    <name type="scientific">Enorma massiliensis</name>
    <dbReference type="NCBI Taxonomy" id="1472761"/>
    <lineage>
        <taxon>Bacteria</taxon>
        <taxon>Bacillati</taxon>
        <taxon>Actinomycetota</taxon>
        <taxon>Coriobacteriia</taxon>
        <taxon>Coriobacteriales</taxon>
        <taxon>Coriobacteriaceae</taxon>
        <taxon>Enorma</taxon>
    </lineage>
</organism>
<dbReference type="InterPro" id="IPR031165">
    <property type="entry name" value="GNAT_YJDJ"/>
</dbReference>
<accession>A0A1Y3U5H9</accession>
<dbReference type="Gene3D" id="3.40.630.30">
    <property type="match status" value="1"/>
</dbReference>
<comment type="caution">
    <text evidence="2">The sequence shown here is derived from an EMBL/GenBank/DDBJ whole genome shotgun (WGS) entry which is preliminary data.</text>
</comment>
<dbReference type="GO" id="GO:0016740">
    <property type="term" value="F:transferase activity"/>
    <property type="evidence" value="ECO:0007669"/>
    <property type="project" value="UniProtKB-KW"/>
</dbReference>
<dbReference type="Pfam" id="PF14542">
    <property type="entry name" value="Acetyltransf_CG"/>
    <property type="match status" value="1"/>
</dbReference>
<evidence type="ECO:0000259" key="1">
    <source>
        <dbReference type="PROSITE" id="PS51729"/>
    </source>
</evidence>
<dbReference type="STRING" id="1118060.GCA_000311845_01794"/>
<dbReference type="CDD" id="cd04301">
    <property type="entry name" value="NAT_SF"/>
    <property type="match status" value="1"/>
</dbReference>
<dbReference type="PROSITE" id="PS51729">
    <property type="entry name" value="GNAT_YJDJ"/>
    <property type="match status" value="1"/>
</dbReference>
<protein>
    <submittedName>
        <fullName evidence="2">GNAT family N-acetyltransferase</fullName>
    </submittedName>
</protein>
<dbReference type="RefSeq" id="WP_087185793.1">
    <property type="nucleotide sequence ID" value="NZ_NFHO01000002.1"/>
</dbReference>
<feature type="domain" description="N-acetyltransferase" evidence="1">
    <location>
        <begin position="3"/>
        <end position="90"/>
    </location>
</feature>
<dbReference type="SUPFAM" id="SSF55729">
    <property type="entry name" value="Acyl-CoA N-acyltransferases (Nat)"/>
    <property type="match status" value="1"/>
</dbReference>
<proteinExistence type="predicted"/>
<dbReference type="PANTHER" id="PTHR31435:SF10">
    <property type="entry name" value="BSR4717 PROTEIN"/>
    <property type="match status" value="1"/>
</dbReference>
<evidence type="ECO:0000313" key="2">
    <source>
        <dbReference type="EMBL" id="OUN44034.1"/>
    </source>
</evidence>
<dbReference type="AlphaFoldDB" id="A0A1Y3U5H9"/>
<keyword evidence="2" id="KW-0808">Transferase</keyword>
<sequence length="91" mass="9947">MPYATHENDVQYLADDGTVLGEVTFPNCGDGIVDINHTFVDGSLRGQGIAGELLSRAAAELEKSGRRAHPSCSYAVRWFEKHAEYAHLLAE</sequence>
<dbReference type="InterPro" id="IPR045057">
    <property type="entry name" value="Gcn5-rel_NAT"/>
</dbReference>
<name>A0A1Y3U5H9_9ACTN</name>
<reference evidence="3" key="1">
    <citation type="submission" date="2017-04" db="EMBL/GenBank/DDBJ databases">
        <title>Function of individual gut microbiota members based on whole genome sequencing of pure cultures obtained from chicken caecum.</title>
        <authorList>
            <person name="Medvecky M."/>
            <person name="Cejkova D."/>
            <person name="Polansky O."/>
            <person name="Karasova D."/>
            <person name="Kubasova T."/>
            <person name="Cizek A."/>
            <person name="Rychlik I."/>
        </authorList>
    </citation>
    <scope>NUCLEOTIDE SEQUENCE [LARGE SCALE GENOMIC DNA]</scope>
    <source>
        <strain evidence="3">An70</strain>
    </source>
</reference>
<dbReference type="InterPro" id="IPR016181">
    <property type="entry name" value="Acyl_CoA_acyltransferase"/>
</dbReference>
<dbReference type="EMBL" id="NFHO01000002">
    <property type="protein sequence ID" value="OUN44034.1"/>
    <property type="molecule type" value="Genomic_DNA"/>
</dbReference>
<dbReference type="eggNOG" id="COG2388">
    <property type="taxonomic scope" value="Bacteria"/>
</dbReference>
<dbReference type="PANTHER" id="PTHR31435">
    <property type="entry name" value="PROTEIN NATD1"/>
    <property type="match status" value="1"/>
</dbReference>
<keyword evidence="3" id="KW-1185">Reference proteome</keyword>